<name>A0A0M3JV63_ANISI</name>
<dbReference type="WBParaSite" id="ASIM_0001210401-mRNA-1">
    <property type="protein sequence ID" value="ASIM_0001210401-mRNA-1"/>
    <property type="gene ID" value="ASIM_0001210401"/>
</dbReference>
<reference evidence="1 2" key="2">
    <citation type="submission" date="2018-11" db="EMBL/GenBank/DDBJ databases">
        <authorList>
            <consortium name="Pathogen Informatics"/>
        </authorList>
    </citation>
    <scope>NUCLEOTIDE SEQUENCE [LARGE SCALE GENOMIC DNA]</scope>
</reference>
<protein>
    <submittedName>
        <fullName evidence="3">Response regulator</fullName>
    </submittedName>
</protein>
<dbReference type="EMBL" id="UYRR01031083">
    <property type="protein sequence ID" value="VDK45365.1"/>
    <property type="molecule type" value="Genomic_DNA"/>
</dbReference>
<proteinExistence type="predicted"/>
<dbReference type="AlphaFoldDB" id="A0A0M3JV63"/>
<keyword evidence="2" id="KW-1185">Reference proteome</keyword>
<reference evidence="3" key="1">
    <citation type="submission" date="2017-02" db="UniProtKB">
        <authorList>
            <consortium name="WormBaseParasite"/>
        </authorList>
    </citation>
    <scope>IDENTIFICATION</scope>
</reference>
<evidence type="ECO:0000313" key="1">
    <source>
        <dbReference type="EMBL" id="VDK45365.1"/>
    </source>
</evidence>
<dbReference type="Proteomes" id="UP000267096">
    <property type="component" value="Unassembled WGS sequence"/>
</dbReference>
<organism evidence="3">
    <name type="scientific">Anisakis simplex</name>
    <name type="common">Herring worm</name>
    <dbReference type="NCBI Taxonomy" id="6269"/>
    <lineage>
        <taxon>Eukaryota</taxon>
        <taxon>Metazoa</taxon>
        <taxon>Ecdysozoa</taxon>
        <taxon>Nematoda</taxon>
        <taxon>Chromadorea</taxon>
        <taxon>Rhabditida</taxon>
        <taxon>Spirurina</taxon>
        <taxon>Ascaridomorpha</taxon>
        <taxon>Ascaridoidea</taxon>
        <taxon>Anisakidae</taxon>
        <taxon>Anisakis</taxon>
        <taxon>Anisakis simplex complex</taxon>
    </lineage>
</organism>
<sequence>MTITETMTITLLNKENLLIEYSRNVADKSTTHNDDVLSNVRDARYFAEKTTLAAILDIAMERGDGGRSKVWRSVLLATDDNNKRFINQVVGHPSVLVI</sequence>
<accession>A0A0M3JV63</accession>
<evidence type="ECO:0000313" key="3">
    <source>
        <dbReference type="WBParaSite" id="ASIM_0001210401-mRNA-1"/>
    </source>
</evidence>
<evidence type="ECO:0000313" key="2">
    <source>
        <dbReference type="Proteomes" id="UP000267096"/>
    </source>
</evidence>
<gene>
    <name evidence="1" type="ORF">ASIM_LOCUS11570</name>
</gene>